<gene>
    <name evidence="2" type="primary">Cphxl2</name>
</gene>
<name>A0AC58L7B1_CASCN</name>
<organism evidence="1 2">
    <name type="scientific">Castor canadensis</name>
    <name type="common">American beaver</name>
    <dbReference type="NCBI Taxonomy" id="51338"/>
    <lineage>
        <taxon>Eukaryota</taxon>
        <taxon>Metazoa</taxon>
        <taxon>Chordata</taxon>
        <taxon>Craniata</taxon>
        <taxon>Vertebrata</taxon>
        <taxon>Euteleostomi</taxon>
        <taxon>Mammalia</taxon>
        <taxon>Eutheria</taxon>
        <taxon>Euarchontoglires</taxon>
        <taxon>Glires</taxon>
        <taxon>Rodentia</taxon>
        <taxon>Castorimorpha</taxon>
        <taxon>Castoridae</taxon>
        <taxon>Castor</taxon>
    </lineage>
</organism>
<evidence type="ECO:0000313" key="1">
    <source>
        <dbReference type="Proteomes" id="UP001732720"/>
    </source>
</evidence>
<dbReference type="RefSeq" id="XP_073913025.1">
    <property type="nucleotide sequence ID" value="XM_074056924.1"/>
</dbReference>
<dbReference type="Proteomes" id="UP001732720">
    <property type="component" value="Chromosome 15"/>
</dbReference>
<accession>A0AC58L7B1</accession>
<sequence>MASDGEEDGLDDTGRTNKKGKTKHRHRFTKEELQELHELFTQNPYPDFTTREELAQKFHCQVHVINNWFQNNRARLSPQERHRIFARWKQNSFVEHAYLLLKPGDTQAAAPGCDTEQSSSCAQKAPTGQADWSSLEIQGNPSQQVDPNHSVTGIEKYPGCALDCQDDTGSGPSLACFFSTYTSAICHPPTSVQHSDTDGPEAGEGRHTSPFLLRYYVHSKFEVRQQNQLTQGQQQNCQCQLYQHQQPENDQEQMIVQEQPLMDWSPRGLGQQLSSPELQTQGQFPQSQGEPLLFQQQPVPSQMGDSSPSLPLVNM</sequence>
<reference evidence="2" key="1">
    <citation type="submission" date="2025-08" db="UniProtKB">
        <authorList>
            <consortium name="RefSeq"/>
        </authorList>
    </citation>
    <scope>IDENTIFICATION</scope>
</reference>
<evidence type="ECO:0000313" key="2">
    <source>
        <dbReference type="RefSeq" id="XP_073913025.1"/>
    </source>
</evidence>
<keyword evidence="1" id="KW-1185">Reference proteome</keyword>
<proteinExistence type="predicted"/>
<protein>
    <submittedName>
        <fullName evidence="2">Cytoplasmic polyadenylated homeobox-like protein 2</fullName>
    </submittedName>
</protein>